<keyword evidence="1" id="KW-0732">Signal</keyword>
<feature type="chain" id="PRO_5046029897" description="DUF3558 domain-containing protein" evidence="1">
    <location>
        <begin position="23"/>
        <end position="220"/>
    </location>
</feature>
<proteinExistence type="predicted"/>
<accession>A0ABR9KFU6</accession>
<dbReference type="EMBL" id="JADBEF010000001">
    <property type="protein sequence ID" value="MBE1560881.1"/>
    <property type="molecule type" value="Genomic_DNA"/>
</dbReference>
<name>A0ABR9KFU6_9ACTN</name>
<evidence type="ECO:0000313" key="3">
    <source>
        <dbReference type="Proteomes" id="UP000661607"/>
    </source>
</evidence>
<gene>
    <name evidence="2" type="ORF">H4W81_003660</name>
</gene>
<organism evidence="2 3">
    <name type="scientific">Nonomuraea africana</name>
    <dbReference type="NCBI Taxonomy" id="46171"/>
    <lineage>
        <taxon>Bacteria</taxon>
        <taxon>Bacillati</taxon>
        <taxon>Actinomycetota</taxon>
        <taxon>Actinomycetes</taxon>
        <taxon>Streptosporangiales</taxon>
        <taxon>Streptosporangiaceae</taxon>
        <taxon>Nonomuraea</taxon>
    </lineage>
</organism>
<evidence type="ECO:0008006" key="4">
    <source>
        <dbReference type="Google" id="ProtNLM"/>
    </source>
</evidence>
<evidence type="ECO:0000256" key="1">
    <source>
        <dbReference type="SAM" id="SignalP"/>
    </source>
</evidence>
<comment type="caution">
    <text evidence="2">The sequence shown here is derived from an EMBL/GenBank/DDBJ whole genome shotgun (WGS) entry which is preliminary data.</text>
</comment>
<evidence type="ECO:0000313" key="2">
    <source>
        <dbReference type="EMBL" id="MBE1560881.1"/>
    </source>
</evidence>
<sequence length="220" mass="23609">MPRHTKLILILVSLLTMSFLTACNDFQLPGGSAEAAEPKASTPPKKSLCPKAGPITRSLLPAPDGVERIATNPCLGVNGLLGLVMQHIPDDKLDDGEVKTFRQGVKTFASRVTVAADAVECAYENDHLAVSVYQDPEHAWSLGLVAVVRGDAEALAEDVFCLLLKQVGAEPNNGFAEGPPTPRFCADAESREAKGHNFMILWIADSDRMCQSLTTAIRQV</sequence>
<dbReference type="RefSeq" id="WP_192775896.1">
    <property type="nucleotide sequence ID" value="NZ_JADBEF010000001.1"/>
</dbReference>
<protein>
    <recommendedName>
        <fullName evidence="4">DUF3558 domain-containing protein</fullName>
    </recommendedName>
</protein>
<dbReference type="PROSITE" id="PS51257">
    <property type="entry name" value="PROKAR_LIPOPROTEIN"/>
    <property type="match status" value="1"/>
</dbReference>
<keyword evidence="3" id="KW-1185">Reference proteome</keyword>
<dbReference type="Proteomes" id="UP000661607">
    <property type="component" value="Unassembled WGS sequence"/>
</dbReference>
<feature type="signal peptide" evidence="1">
    <location>
        <begin position="1"/>
        <end position="22"/>
    </location>
</feature>
<reference evidence="2 3" key="1">
    <citation type="submission" date="2020-10" db="EMBL/GenBank/DDBJ databases">
        <title>Sequencing the genomes of 1000 actinobacteria strains.</title>
        <authorList>
            <person name="Klenk H.-P."/>
        </authorList>
    </citation>
    <scope>NUCLEOTIDE SEQUENCE [LARGE SCALE GENOMIC DNA]</scope>
    <source>
        <strain evidence="2 3">DSM 43748</strain>
    </source>
</reference>